<dbReference type="GO" id="GO:0004519">
    <property type="term" value="F:endonuclease activity"/>
    <property type="evidence" value="ECO:0007669"/>
    <property type="project" value="InterPro"/>
</dbReference>
<dbReference type="Pfam" id="PF09907">
    <property type="entry name" value="HigB_toxin"/>
    <property type="match status" value="1"/>
</dbReference>
<dbReference type="EMBL" id="SMFL01000011">
    <property type="protein sequence ID" value="TDE11740.1"/>
    <property type="molecule type" value="Genomic_DNA"/>
</dbReference>
<dbReference type="RefSeq" id="WP_131961065.1">
    <property type="nucleotide sequence ID" value="NZ_SMFL01000011.1"/>
</dbReference>
<gene>
    <name evidence="1" type="ORF">E0F88_25295</name>
</gene>
<dbReference type="OrthoDB" id="9799912at2"/>
<keyword evidence="2" id="KW-1185">Reference proteome</keyword>
<dbReference type="GO" id="GO:0110001">
    <property type="term" value="C:toxin-antitoxin complex"/>
    <property type="evidence" value="ECO:0007669"/>
    <property type="project" value="InterPro"/>
</dbReference>
<comment type="caution">
    <text evidence="1">The sequence shown here is derived from an EMBL/GenBank/DDBJ whole genome shotgun (WGS) entry which is preliminary data.</text>
</comment>
<reference evidence="1 2" key="1">
    <citation type="submission" date="2019-03" db="EMBL/GenBank/DDBJ databases">
        <title>Dyadobacter AR-3-6 sp. nov., isolated from arctic soil.</title>
        <authorList>
            <person name="Chaudhary D.K."/>
        </authorList>
    </citation>
    <scope>NUCLEOTIDE SEQUENCE [LARGE SCALE GENOMIC DNA]</scope>
    <source>
        <strain evidence="1 2">AR-3-6</strain>
    </source>
</reference>
<sequence length="105" mass="12495">MRIIATRNLRAYGEIYPLAKQSLLAWNQEVERANWNSPNELKIHYRNASILNNKRVVFNIHGNSYRLIVDIEFRLKIVFIIWFGTHKEYDQIDAKKIEYGSSNKK</sequence>
<proteinExistence type="predicted"/>
<evidence type="ECO:0000313" key="2">
    <source>
        <dbReference type="Proteomes" id="UP000294850"/>
    </source>
</evidence>
<accession>A0A4R5DIF8</accession>
<dbReference type="AlphaFoldDB" id="A0A4R5DIF8"/>
<evidence type="ECO:0000313" key="1">
    <source>
        <dbReference type="EMBL" id="TDE11740.1"/>
    </source>
</evidence>
<dbReference type="Proteomes" id="UP000294850">
    <property type="component" value="Unassembled WGS sequence"/>
</dbReference>
<protein>
    <submittedName>
        <fullName evidence="1">Type II toxin-antitoxin system HigB family toxin</fullName>
    </submittedName>
</protein>
<organism evidence="1 2">
    <name type="scientific">Dyadobacter psychrotolerans</name>
    <dbReference type="NCBI Taxonomy" id="2541721"/>
    <lineage>
        <taxon>Bacteria</taxon>
        <taxon>Pseudomonadati</taxon>
        <taxon>Bacteroidota</taxon>
        <taxon>Cytophagia</taxon>
        <taxon>Cytophagales</taxon>
        <taxon>Spirosomataceae</taxon>
        <taxon>Dyadobacter</taxon>
    </lineage>
</organism>
<dbReference type="InterPro" id="IPR018669">
    <property type="entry name" value="Toxin_HigB"/>
</dbReference>
<name>A0A4R5DIF8_9BACT</name>
<dbReference type="GO" id="GO:0003723">
    <property type="term" value="F:RNA binding"/>
    <property type="evidence" value="ECO:0007669"/>
    <property type="project" value="InterPro"/>
</dbReference>